<keyword evidence="5 6" id="KW-0472">Membrane</keyword>
<evidence type="ECO:0000313" key="9">
    <source>
        <dbReference type="Proteomes" id="UP000239895"/>
    </source>
</evidence>
<feature type="transmembrane region" description="Helical" evidence="6">
    <location>
        <begin position="344"/>
        <end position="370"/>
    </location>
</feature>
<evidence type="ECO:0000256" key="5">
    <source>
        <dbReference type="ARBA" id="ARBA00023136"/>
    </source>
</evidence>
<feature type="transmembrane region" description="Helical" evidence="6">
    <location>
        <begin position="391"/>
        <end position="416"/>
    </location>
</feature>
<evidence type="ECO:0000256" key="1">
    <source>
        <dbReference type="ARBA" id="ARBA00004651"/>
    </source>
</evidence>
<keyword evidence="3 6" id="KW-0812">Transmembrane</keyword>
<evidence type="ECO:0000313" key="8">
    <source>
        <dbReference type="EMBL" id="PRZ07767.1"/>
    </source>
</evidence>
<keyword evidence="4 6" id="KW-1133">Transmembrane helix</keyword>
<proteinExistence type="predicted"/>
<dbReference type="Proteomes" id="UP000239895">
    <property type="component" value="Unassembled WGS sequence"/>
</dbReference>
<comment type="caution">
    <text evidence="8">The sequence shown here is derived from an EMBL/GenBank/DDBJ whole genome shotgun (WGS) entry which is preliminary data.</text>
</comment>
<gene>
    <name evidence="8" type="ORF">BCL65_104210</name>
</gene>
<organism evidence="8 9">
    <name type="scientific">Isoptericola halotolerans</name>
    <dbReference type="NCBI Taxonomy" id="300560"/>
    <lineage>
        <taxon>Bacteria</taxon>
        <taxon>Bacillati</taxon>
        <taxon>Actinomycetota</taxon>
        <taxon>Actinomycetes</taxon>
        <taxon>Micrococcales</taxon>
        <taxon>Promicromonosporaceae</taxon>
        <taxon>Isoptericola</taxon>
    </lineage>
</organism>
<evidence type="ECO:0000256" key="6">
    <source>
        <dbReference type="SAM" id="Phobius"/>
    </source>
</evidence>
<feature type="transmembrane region" description="Helical" evidence="6">
    <location>
        <begin position="422"/>
        <end position="443"/>
    </location>
</feature>
<feature type="transmembrane region" description="Helical" evidence="6">
    <location>
        <begin position="505"/>
        <end position="527"/>
    </location>
</feature>
<comment type="subcellular location">
    <subcellularLocation>
        <location evidence="1">Cell membrane</location>
        <topology evidence="1">Multi-pass membrane protein</topology>
    </subcellularLocation>
</comment>
<keyword evidence="9" id="KW-1185">Reference proteome</keyword>
<dbReference type="InterPro" id="IPR003838">
    <property type="entry name" value="ABC3_permease_C"/>
</dbReference>
<evidence type="ECO:0000256" key="2">
    <source>
        <dbReference type="ARBA" id="ARBA00022475"/>
    </source>
</evidence>
<keyword evidence="2" id="KW-1003">Cell membrane</keyword>
<dbReference type="Pfam" id="PF02687">
    <property type="entry name" value="FtsX"/>
    <property type="match status" value="1"/>
</dbReference>
<feature type="transmembrane region" description="Helical" evidence="6">
    <location>
        <begin position="787"/>
        <end position="811"/>
    </location>
</feature>
<evidence type="ECO:0000256" key="4">
    <source>
        <dbReference type="ARBA" id="ARBA00022989"/>
    </source>
</evidence>
<feature type="transmembrane region" description="Helical" evidence="6">
    <location>
        <begin position="467"/>
        <end position="485"/>
    </location>
</feature>
<accession>A0ABX5EF42</accession>
<dbReference type="RefSeq" id="WP_106266829.1">
    <property type="nucleotide sequence ID" value="NZ_PVTX01000004.1"/>
</dbReference>
<feature type="domain" description="ABC3 transporter permease C-terminal" evidence="7">
    <location>
        <begin position="790"/>
        <end position="907"/>
    </location>
</feature>
<evidence type="ECO:0000259" key="7">
    <source>
        <dbReference type="Pfam" id="PF02687"/>
    </source>
</evidence>
<feature type="transmembrane region" description="Helical" evidence="6">
    <location>
        <begin position="557"/>
        <end position="578"/>
    </location>
</feature>
<feature type="transmembrane region" description="Helical" evidence="6">
    <location>
        <begin position="842"/>
        <end position="865"/>
    </location>
</feature>
<name>A0ABX5EF42_9MICO</name>
<dbReference type="EMBL" id="PVTX01000004">
    <property type="protein sequence ID" value="PRZ07767.1"/>
    <property type="molecule type" value="Genomic_DNA"/>
</dbReference>
<feature type="transmembrane region" description="Helical" evidence="6">
    <location>
        <begin position="885"/>
        <end position="907"/>
    </location>
</feature>
<sequence>MSLLLLVRRHLRTAAGPTVALAVIAMLAATVTSAVPRAVAALHAEQLAHATAQASAIARDVIATSPGVPGYGAGYVADDGPVLGATGAGSVDPPQPDLDGYRDGLRALAAAQPEPLARVLGEPDLLVSGERVDVRPVEGNDVAAPRIVLRAGATARDQVELVEGRWPEPTPVVADRDAMLPGTDGVVDAEPVPLEVAMSTASAAELGWTLGSVHPTDDPLLPPAELVGTWEPRDASADYWVHGPLAVTPEVVLDPNVGKIATAAVFADPGTLGAWVTGPTTRIWFPVDTSAVTSADAPALLAQLRGLTATTSTPVEGDAVTLEPTSGLVDVLERVLGQRQGVDAVVAVLAVGPLGALVAVLVLAAGLVLDRRRSALALVRARGASGVWARGVVAVEGLVVGLPAAVAGTALGLVVVPGPVSPAQLVAALGCGLAPAVALGAVATSRGTRARRADLDVVPARRRRHRLLVEAAVALAAGLTAVLALDRGVVAGADGTGPAVDPLVVAAPLLVSVTAALVVLRLVPPVVRGVERVLARRADLVPFLGAARVRRDAAGGLLPALALVLAVGVAASSTVLAATVRDGVTREAWGAVGADVRVAGPLMDDETVSTLAGVAGVAAVASVVDLGRVQVEDAGGTTTVTVYATDAEALAAVQADVPGAPERSAALVAPDGGTLPVVAAGDLADGPLRWPGGQEVAVLERVDRLPGFPPATAALLVDATTAAARLDVGAGSSRLALLGLDDGATAADRARVEREVAAVEPNAVVDDPVAGERALLSSPSAAGLRTAFVLAVVLSALLAAATVVLALVLAAPARRRLLAVLRTLGLPAGAERGIVAWETAPWTAAGLLAGGALGWAVPALVLAVVDLTPLTGGDTAPPLVADPLWLGALALGLVGVVAIGAAVAGRLGRRRDVDQLRAGTD</sequence>
<reference evidence="8 9" key="1">
    <citation type="submission" date="2018-03" db="EMBL/GenBank/DDBJ databases">
        <title>Comparative analysis of microorganisms from saline springs in Andes Mountain Range, Colombia.</title>
        <authorList>
            <person name="Rubin E."/>
        </authorList>
    </citation>
    <scope>NUCLEOTIDE SEQUENCE [LARGE SCALE GENOMIC DNA]</scope>
    <source>
        <strain evidence="8 9">CG 23</strain>
    </source>
</reference>
<protein>
    <submittedName>
        <fullName evidence="8">ABC transport system permease protein</fullName>
    </submittedName>
</protein>
<evidence type="ECO:0000256" key="3">
    <source>
        <dbReference type="ARBA" id="ARBA00022692"/>
    </source>
</evidence>